<gene>
    <name evidence="1" type="ORF">LVJ82_13105</name>
</gene>
<evidence type="ECO:0000313" key="2">
    <source>
        <dbReference type="Proteomes" id="UP000832011"/>
    </source>
</evidence>
<organism evidence="1 2">
    <name type="scientific">Vitreoscilla massiliensis</name>
    <dbReference type="NCBI Taxonomy" id="1689272"/>
    <lineage>
        <taxon>Bacteria</taxon>
        <taxon>Pseudomonadati</taxon>
        <taxon>Pseudomonadota</taxon>
        <taxon>Betaproteobacteria</taxon>
        <taxon>Neisseriales</taxon>
        <taxon>Neisseriaceae</taxon>
        <taxon>Vitreoscilla</taxon>
    </lineage>
</organism>
<keyword evidence="2" id="KW-1185">Reference proteome</keyword>
<protein>
    <submittedName>
        <fullName evidence="1">Uncharacterized protein</fullName>
    </submittedName>
</protein>
<dbReference type="EMBL" id="CP091511">
    <property type="protein sequence ID" value="UOO88405.1"/>
    <property type="molecule type" value="Genomic_DNA"/>
</dbReference>
<reference evidence="1 2" key="1">
    <citation type="journal article" date="2022" name="Res Sq">
        <title>Evolution of multicellular longitudinally dividing oral cavity symbionts (Neisseriaceae).</title>
        <authorList>
            <person name="Nyongesa S."/>
            <person name="Weber P."/>
            <person name="Bernet E."/>
            <person name="Pullido F."/>
            <person name="Nieckarz M."/>
            <person name="Delaby M."/>
            <person name="Nieves C."/>
            <person name="Viehboeck T."/>
            <person name="Krause N."/>
            <person name="Rivera-Millot A."/>
            <person name="Nakamura A."/>
            <person name="Vischer N."/>
            <person name="VanNieuwenhze M."/>
            <person name="Brun Y."/>
            <person name="Cava F."/>
            <person name="Bulgheresi S."/>
            <person name="Veyrier F."/>
        </authorList>
    </citation>
    <scope>NUCLEOTIDE SEQUENCE [LARGE SCALE GENOMIC DNA]</scope>
    <source>
        <strain evidence="1 2">SN4</strain>
    </source>
</reference>
<evidence type="ECO:0000313" key="1">
    <source>
        <dbReference type="EMBL" id="UOO88405.1"/>
    </source>
</evidence>
<sequence length="83" mass="9535">MLAYVAQYTLNTWDEDAIHMGLSATDTWQERYYDDVFTGIHTLRLAFAQDEKDSTDLVFIRIEYAAQLKAPIDVVVYAAQTLL</sequence>
<proteinExistence type="predicted"/>
<accession>A0ABY4DY04</accession>
<dbReference type="Proteomes" id="UP000832011">
    <property type="component" value="Chromosome"/>
</dbReference>
<name>A0ABY4DY04_9NEIS</name>
<dbReference type="RefSeq" id="WP_147645462.1">
    <property type="nucleotide sequence ID" value="NZ_CABKVG010000010.1"/>
</dbReference>